<comment type="caution">
    <text evidence="1">The sequence shown here is derived from an EMBL/GenBank/DDBJ whole genome shotgun (WGS) entry which is preliminary data.</text>
</comment>
<keyword evidence="2" id="KW-1185">Reference proteome</keyword>
<protein>
    <submittedName>
        <fullName evidence="1">Uncharacterized protein</fullName>
    </submittedName>
</protein>
<evidence type="ECO:0000313" key="2">
    <source>
        <dbReference type="Proteomes" id="UP000308267"/>
    </source>
</evidence>
<sequence length="195" mass="22308">MRKKVICVLVFPTTNPVYLRKSTSFVTLLRKTTWAVSYWVLIALYARKWSVRRRRAPHFTPSDTAEIAAPYGQMNCPLIVDLSRTAQPRVTDCFKLARKKHGLFTNVFQDVLTSLHFPLSRQYMEYCVNKRLVALLTFLLPFNLIRLASTRQGGDSGCFKGTCFCSFTESHPCFLSDTLNCLEEPNPQPIISETC</sequence>
<reference evidence="1 2" key="1">
    <citation type="journal article" date="2019" name="BMC Genomics">
        <title>New insights from Opisthorchis felineus genome: update on genomics of the epidemiologically important liver flukes.</title>
        <authorList>
            <person name="Ershov N.I."/>
            <person name="Mordvinov V.A."/>
            <person name="Prokhortchouk E.B."/>
            <person name="Pakharukova M.Y."/>
            <person name="Gunbin K.V."/>
            <person name="Ustyantsev K."/>
            <person name="Genaev M.A."/>
            <person name="Blinov A.G."/>
            <person name="Mazur A."/>
            <person name="Boulygina E."/>
            <person name="Tsygankova S."/>
            <person name="Khrameeva E."/>
            <person name="Chekanov N."/>
            <person name="Fan G."/>
            <person name="Xiao A."/>
            <person name="Zhang H."/>
            <person name="Xu X."/>
            <person name="Yang H."/>
            <person name="Solovyev V."/>
            <person name="Lee S.M."/>
            <person name="Liu X."/>
            <person name="Afonnikov D.A."/>
            <person name="Skryabin K.G."/>
        </authorList>
    </citation>
    <scope>NUCLEOTIDE SEQUENCE [LARGE SCALE GENOMIC DNA]</scope>
    <source>
        <strain evidence="1">AK-0245</strain>
        <tissue evidence="1">Whole organism</tissue>
    </source>
</reference>
<gene>
    <name evidence="1" type="ORF">CRM22_008261</name>
</gene>
<dbReference type="Proteomes" id="UP000308267">
    <property type="component" value="Unassembled WGS sequence"/>
</dbReference>
<accession>A0A4S2LE53</accession>
<name>A0A4S2LE53_OPIFE</name>
<organism evidence="1 2">
    <name type="scientific">Opisthorchis felineus</name>
    <dbReference type="NCBI Taxonomy" id="147828"/>
    <lineage>
        <taxon>Eukaryota</taxon>
        <taxon>Metazoa</taxon>
        <taxon>Spiralia</taxon>
        <taxon>Lophotrochozoa</taxon>
        <taxon>Platyhelminthes</taxon>
        <taxon>Trematoda</taxon>
        <taxon>Digenea</taxon>
        <taxon>Opisthorchiida</taxon>
        <taxon>Opisthorchiata</taxon>
        <taxon>Opisthorchiidae</taxon>
        <taxon>Opisthorchis</taxon>
    </lineage>
</organism>
<dbReference type="AlphaFoldDB" id="A0A4S2LE53"/>
<dbReference type="EMBL" id="SJOL01008180">
    <property type="protein sequence ID" value="TGZ60966.1"/>
    <property type="molecule type" value="Genomic_DNA"/>
</dbReference>
<proteinExistence type="predicted"/>
<dbReference type="OrthoDB" id="10520821at2759"/>
<evidence type="ECO:0000313" key="1">
    <source>
        <dbReference type="EMBL" id="TGZ60966.1"/>
    </source>
</evidence>